<name>A0ABV6G2W3_9GAMM</name>
<dbReference type="Gene3D" id="3.30.420.40">
    <property type="match status" value="2"/>
</dbReference>
<evidence type="ECO:0000259" key="1">
    <source>
        <dbReference type="Pfam" id="PF01869"/>
    </source>
</evidence>
<sequence length="294" mass="29764">MSGVAVLFAGVDGGGSGTRLVAELDGRRAEVLTGPTALGLGVRQAWRTITQALGEAQRRLGCDVPLSRCRLVLGLSGANQSHWREAFMAAAPHPAALRLESDAFTTLIGAHGGAPGVIVALGTGSIGEALYADGGRVSVGGYGFPAGDEAGGAWLGLRASAHVQKVFDGRAVPDTLSRALSAGMGEGGEAVDSVAALVRWLSSADQTRFATLAPVLLAHPDHPLARTLLLQAGKEIALMCAALDPQGTLPLALCGGLAAPLMPWLPAPLSGRLVSPQGSSVEGALLLARNATPV</sequence>
<dbReference type="CDD" id="cd24082">
    <property type="entry name" value="ASKHA_NBD_GspK-like"/>
    <property type="match status" value="1"/>
</dbReference>
<comment type="caution">
    <text evidence="2">The sequence shown here is derived from an EMBL/GenBank/DDBJ whole genome shotgun (WGS) entry which is preliminary data.</text>
</comment>
<dbReference type="InterPro" id="IPR052519">
    <property type="entry name" value="Euk-type_GlcNAc_Kinase"/>
</dbReference>
<gene>
    <name evidence="2" type="ORF">ACFFHW_08345</name>
</gene>
<evidence type="ECO:0000313" key="2">
    <source>
        <dbReference type="EMBL" id="MFC0267992.1"/>
    </source>
</evidence>
<proteinExistence type="predicted"/>
<protein>
    <submittedName>
        <fullName evidence="2">BadF/BadG/BcrA/BcrD ATPase family protein</fullName>
    </submittedName>
</protein>
<accession>A0ABV6G2W3</accession>
<dbReference type="EMBL" id="JBHLVX010000032">
    <property type="protein sequence ID" value="MFC0267992.1"/>
    <property type="molecule type" value="Genomic_DNA"/>
</dbReference>
<keyword evidence="3" id="KW-1185">Reference proteome</keyword>
<dbReference type="Pfam" id="PF01869">
    <property type="entry name" value="BcrAD_BadFG"/>
    <property type="match status" value="1"/>
</dbReference>
<feature type="domain" description="ATPase BadF/BadG/BcrA/BcrD type" evidence="1">
    <location>
        <begin position="10"/>
        <end position="214"/>
    </location>
</feature>
<dbReference type="SUPFAM" id="SSF53067">
    <property type="entry name" value="Actin-like ATPase domain"/>
    <property type="match status" value="2"/>
</dbReference>
<dbReference type="PANTHER" id="PTHR43190">
    <property type="entry name" value="N-ACETYL-D-GLUCOSAMINE KINASE"/>
    <property type="match status" value="1"/>
</dbReference>
<evidence type="ECO:0000313" key="3">
    <source>
        <dbReference type="Proteomes" id="UP001589814"/>
    </source>
</evidence>
<dbReference type="Proteomes" id="UP001589814">
    <property type="component" value="Unassembled WGS sequence"/>
</dbReference>
<dbReference type="InterPro" id="IPR002731">
    <property type="entry name" value="ATPase_BadF"/>
</dbReference>
<dbReference type="RefSeq" id="WP_019950902.1">
    <property type="nucleotide sequence ID" value="NZ_JBHLVX010000032.1"/>
</dbReference>
<dbReference type="PANTHER" id="PTHR43190:SF3">
    <property type="entry name" value="N-ACETYL-D-GLUCOSAMINE KINASE"/>
    <property type="match status" value="1"/>
</dbReference>
<dbReference type="InterPro" id="IPR043129">
    <property type="entry name" value="ATPase_NBD"/>
</dbReference>
<reference evidence="2 3" key="1">
    <citation type="submission" date="2024-09" db="EMBL/GenBank/DDBJ databases">
        <authorList>
            <person name="Sun Q."/>
            <person name="Mori K."/>
        </authorList>
    </citation>
    <scope>NUCLEOTIDE SEQUENCE [LARGE SCALE GENOMIC DNA]</scope>
    <source>
        <strain evidence="2 3">CCM 7415</strain>
    </source>
</reference>
<organism evidence="2 3">
    <name type="scientific">Kushneria aurantia</name>
    <dbReference type="NCBI Taxonomy" id="504092"/>
    <lineage>
        <taxon>Bacteria</taxon>
        <taxon>Pseudomonadati</taxon>
        <taxon>Pseudomonadota</taxon>
        <taxon>Gammaproteobacteria</taxon>
        <taxon>Oceanospirillales</taxon>
        <taxon>Halomonadaceae</taxon>
        <taxon>Kushneria</taxon>
    </lineage>
</organism>